<dbReference type="AlphaFoldDB" id="G4RMR0"/>
<dbReference type="PaxDb" id="768679-TTX_0177"/>
<dbReference type="GO" id="GO:0005840">
    <property type="term" value="C:ribosome"/>
    <property type="evidence" value="ECO:0007669"/>
    <property type="project" value="UniProtKB-KW"/>
</dbReference>
<evidence type="ECO:0000313" key="6">
    <source>
        <dbReference type="Proteomes" id="UP000002654"/>
    </source>
</evidence>
<comment type="similarity">
    <text evidence="1">Belongs to the eukaryotic ribosomal protein eS25 family.</text>
</comment>
<evidence type="ECO:0000256" key="4">
    <source>
        <dbReference type="SAM" id="MobiDB-lite"/>
    </source>
</evidence>
<dbReference type="GeneID" id="11263187"/>
<evidence type="ECO:0000313" key="5">
    <source>
        <dbReference type="EMBL" id="CCC80854.1"/>
    </source>
</evidence>
<dbReference type="HOGENOM" id="CLU_171557_0_0_2"/>
<dbReference type="STRING" id="768679.TTX_0177"/>
<dbReference type="KEGG" id="ttn:TTX_0177"/>
<dbReference type="PATRIC" id="fig|768679.9.peg.183"/>
<keyword evidence="3" id="KW-0687">Ribonucleoprotein</keyword>
<dbReference type="GO" id="GO:1990904">
    <property type="term" value="C:ribonucleoprotein complex"/>
    <property type="evidence" value="ECO:0007669"/>
    <property type="project" value="UniProtKB-KW"/>
</dbReference>
<dbReference type="Gene3D" id="3.30.63.20">
    <property type="match status" value="1"/>
</dbReference>
<accession>G4RMR0</accession>
<dbReference type="RefSeq" id="WP_014126111.1">
    <property type="nucleotide sequence ID" value="NC_016070.1"/>
</dbReference>
<dbReference type="Proteomes" id="UP000002654">
    <property type="component" value="Chromosome"/>
</dbReference>
<evidence type="ECO:0000256" key="1">
    <source>
        <dbReference type="ARBA" id="ARBA00009106"/>
    </source>
</evidence>
<evidence type="ECO:0000256" key="3">
    <source>
        <dbReference type="ARBA" id="ARBA00023274"/>
    </source>
</evidence>
<dbReference type="EMBL" id="FN869859">
    <property type="protein sequence ID" value="CCC80854.1"/>
    <property type="molecule type" value="Genomic_DNA"/>
</dbReference>
<keyword evidence="6" id="KW-1185">Reference proteome</keyword>
<protein>
    <submittedName>
        <fullName evidence="5">30S ribosomal protein S25e</fullName>
    </submittedName>
</protein>
<reference evidence="5 6" key="1">
    <citation type="journal article" date="2011" name="PLoS ONE">
        <title>The complete genome sequence of Thermoproteus tenax: a physiologically versatile member of the Crenarchaeota.</title>
        <authorList>
            <person name="Siebers B."/>
            <person name="Zaparty M."/>
            <person name="Raddatz G."/>
            <person name="Tjaden B."/>
            <person name="Albers S.V."/>
            <person name="Bell S.D."/>
            <person name="Blombach F."/>
            <person name="Kletzin A."/>
            <person name="Kyrpides N."/>
            <person name="Lanz C."/>
            <person name="Plagens A."/>
            <person name="Rampp M."/>
            <person name="Rosinus A."/>
            <person name="von Jan M."/>
            <person name="Makarova K.S."/>
            <person name="Klenk H.P."/>
            <person name="Schuster S.C."/>
            <person name="Hensel R."/>
        </authorList>
    </citation>
    <scope>NUCLEOTIDE SEQUENCE [LARGE SCALE GENOMIC DNA]</scope>
    <source>
        <strain evidence="6">ATCC 35583 / DSM 2078 / JCM 9277 / NBRC 100435 / Kra 1</strain>
    </source>
</reference>
<sequence>MGGKKRPTLSQLAKKAEKAGQQQQQAQAKGKKKEEGGAKKQQITAEERLLEALSKEIQTVNAITAYDVASKYGVKMTVALRALRTLRAKGDLVLVSKGHRTEVYAPARRAAS</sequence>
<dbReference type="eggNOG" id="arCOG04327">
    <property type="taxonomic scope" value="Archaea"/>
</dbReference>
<proteinExistence type="inferred from homology"/>
<dbReference type="InterPro" id="IPR004977">
    <property type="entry name" value="Ribosomal_eS25"/>
</dbReference>
<evidence type="ECO:0000256" key="2">
    <source>
        <dbReference type="ARBA" id="ARBA00022980"/>
    </source>
</evidence>
<feature type="compositionally biased region" description="Low complexity" evidence="4">
    <location>
        <begin position="19"/>
        <end position="28"/>
    </location>
</feature>
<feature type="region of interest" description="Disordered" evidence="4">
    <location>
        <begin position="1"/>
        <end position="42"/>
    </location>
</feature>
<dbReference type="OrthoDB" id="31234at2157"/>
<name>G4RMR0_THETK</name>
<dbReference type="Pfam" id="PF03297">
    <property type="entry name" value="Ribosomal_S25"/>
    <property type="match status" value="1"/>
</dbReference>
<organism evidence="5 6">
    <name type="scientific">Thermoproteus tenax (strain ATCC 35583 / DSM 2078 / JCM 9277 / NBRC 100435 / Kra 1)</name>
    <dbReference type="NCBI Taxonomy" id="768679"/>
    <lineage>
        <taxon>Archaea</taxon>
        <taxon>Thermoproteota</taxon>
        <taxon>Thermoprotei</taxon>
        <taxon>Thermoproteales</taxon>
        <taxon>Thermoproteaceae</taxon>
        <taxon>Thermoproteus</taxon>
    </lineage>
</organism>
<gene>
    <name evidence="5" type="primary">rps25e</name>
    <name evidence="5" type="ordered locus">TTX_0177</name>
</gene>
<keyword evidence="2 5" id="KW-0689">Ribosomal protein</keyword>